<evidence type="ECO:0000313" key="10">
    <source>
        <dbReference type="EMBL" id="TXR53507.1"/>
    </source>
</evidence>
<reference evidence="10 11" key="1">
    <citation type="submission" date="2019-07" db="EMBL/GenBank/DDBJ databases">
        <title>Reinekea sp. strain SSH23 genome sequencing and assembly.</title>
        <authorList>
            <person name="Kim I."/>
        </authorList>
    </citation>
    <scope>NUCLEOTIDE SEQUENCE [LARGE SCALE GENOMIC DNA]</scope>
    <source>
        <strain evidence="10 11">SSH23</strain>
    </source>
</reference>
<organism evidence="10 11">
    <name type="scientific">Reinekea thalattae</name>
    <dbReference type="NCBI Taxonomy" id="2593301"/>
    <lineage>
        <taxon>Bacteria</taxon>
        <taxon>Pseudomonadati</taxon>
        <taxon>Pseudomonadota</taxon>
        <taxon>Gammaproteobacteria</taxon>
        <taxon>Oceanospirillales</taxon>
        <taxon>Saccharospirillaceae</taxon>
        <taxon>Reinekea</taxon>
    </lineage>
</organism>
<dbReference type="InterPro" id="IPR042094">
    <property type="entry name" value="T2SS_GspF_sf"/>
</dbReference>
<dbReference type="AlphaFoldDB" id="A0A5C8Z789"/>
<dbReference type="PANTHER" id="PTHR30012:SF0">
    <property type="entry name" value="TYPE II SECRETION SYSTEM PROTEIN F-RELATED"/>
    <property type="match status" value="1"/>
</dbReference>
<feature type="transmembrane region" description="Helical" evidence="8">
    <location>
        <begin position="222"/>
        <end position="238"/>
    </location>
</feature>
<protein>
    <submittedName>
        <fullName evidence="10">Type II secretion system protein GspF</fullName>
    </submittedName>
</protein>
<feature type="transmembrane region" description="Helical" evidence="8">
    <location>
        <begin position="375"/>
        <end position="396"/>
    </location>
</feature>
<evidence type="ECO:0000256" key="3">
    <source>
        <dbReference type="ARBA" id="ARBA00022475"/>
    </source>
</evidence>
<evidence type="ECO:0000256" key="2">
    <source>
        <dbReference type="ARBA" id="ARBA00005745"/>
    </source>
</evidence>
<keyword evidence="11" id="KW-1185">Reference proteome</keyword>
<dbReference type="FunFam" id="1.20.81.30:FF:000001">
    <property type="entry name" value="Type II secretion system protein F"/>
    <property type="match status" value="2"/>
</dbReference>
<dbReference type="GO" id="GO:0015628">
    <property type="term" value="P:protein secretion by the type II secretion system"/>
    <property type="evidence" value="ECO:0007669"/>
    <property type="project" value="InterPro"/>
</dbReference>
<evidence type="ECO:0000256" key="7">
    <source>
        <dbReference type="ARBA" id="ARBA00023136"/>
    </source>
</evidence>
<dbReference type="PRINTS" id="PR00812">
    <property type="entry name" value="BCTERIALGSPF"/>
</dbReference>
<dbReference type="Gene3D" id="1.20.81.30">
    <property type="entry name" value="Type II secretion system (T2SS), domain F"/>
    <property type="match status" value="2"/>
</dbReference>
<evidence type="ECO:0000256" key="6">
    <source>
        <dbReference type="ARBA" id="ARBA00022989"/>
    </source>
</evidence>
<dbReference type="Proteomes" id="UP000321764">
    <property type="component" value="Unassembled WGS sequence"/>
</dbReference>
<comment type="caution">
    <text evidence="10">The sequence shown here is derived from an EMBL/GenBank/DDBJ whole genome shotgun (WGS) entry which is preliminary data.</text>
</comment>
<dbReference type="InterPro" id="IPR003004">
    <property type="entry name" value="GspF/PilC"/>
</dbReference>
<sequence length="403" mass="44352">MAAFEFVALDASGKKQKGILEGDSARQVRQQLREKGWLVEQVHISQKRNRQPLLTLFTPKLSVSELALVTRQLATLVSSGMPLEECLKAVAEQSEKNRTRSLILSVRAKVLEGYSLAAAIKEYPRSFSTLYQATVNAGEHSGHLDQVMNRLADYMEEQQRIQKQIQMASIYPVILTLVALSIVAFLLNSVVPDIVGVFVSTGQDLPTPTRVLLAVSAFTERYWGLILFAIVLIIAAAVQFNRKPERRIKTHRLYLKLPLIRRVSLGFNTARFIGTVAMLSSSGVPLVEAMRIATQVISNLAIQQKVAAAAIMVSEGQSLYKALSEAGYFRPMMLHMIASGEASGELDSMLQKTADAEERSVQDLISTVLGLFEPLMILIMGAIVLLIVLAIVLPIMQMNSMAG</sequence>
<comment type="subcellular location">
    <subcellularLocation>
        <location evidence="1">Cell inner membrane</location>
        <topology evidence="1">Multi-pass membrane protein</topology>
    </subcellularLocation>
</comment>
<keyword evidence="6 8" id="KW-1133">Transmembrane helix</keyword>
<dbReference type="NCBIfam" id="TIGR02120">
    <property type="entry name" value="GspF"/>
    <property type="match status" value="1"/>
</dbReference>
<dbReference type="OrthoDB" id="9805682at2"/>
<dbReference type="GO" id="GO:0005886">
    <property type="term" value="C:plasma membrane"/>
    <property type="evidence" value="ECO:0007669"/>
    <property type="project" value="UniProtKB-SubCell"/>
</dbReference>
<comment type="similarity">
    <text evidence="2">Belongs to the GSP F family.</text>
</comment>
<evidence type="ECO:0000313" key="11">
    <source>
        <dbReference type="Proteomes" id="UP000321764"/>
    </source>
</evidence>
<feature type="domain" description="Type II secretion system protein GspF" evidence="9">
    <location>
        <begin position="272"/>
        <end position="394"/>
    </location>
</feature>
<gene>
    <name evidence="10" type="primary">gspF</name>
    <name evidence="10" type="ORF">FME95_02765</name>
</gene>
<feature type="transmembrane region" description="Helical" evidence="8">
    <location>
        <begin position="170"/>
        <end position="191"/>
    </location>
</feature>
<accession>A0A5C8Z789</accession>
<dbReference type="EMBL" id="VKAD01000001">
    <property type="protein sequence ID" value="TXR53507.1"/>
    <property type="molecule type" value="Genomic_DNA"/>
</dbReference>
<evidence type="ECO:0000256" key="4">
    <source>
        <dbReference type="ARBA" id="ARBA00022519"/>
    </source>
</evidence>
<evidence type="ECO:0000259" key="9">
    <source>
        <dbReference type="Pfam" id="PF00482"/>
    </source>
</evidence>
<evidence type="ECO:0000256" key="5">
    <source>
        <dbReference type="ARBA" id="ARBA00022692"/>
    </source>
</evidence>
<keyword evidence="7 8" id="KW-0472">Membrane</keyword>
<dbReference type="InterPro" id="IPR018076">
    <property type="entry name" value="T2SS_GspF_dom"/>
</dbReference>
<dbReference type="PANTHER" id="PTHR30012">
    <property type="entry name" value="GENERAL SECRETION PATHWAY PROTEIN"/>
    <property type="match status" value="1"/>
</dbReference>
<evidence type="ECO:0000256" key="8">
    <source>
        <dbReference type="SAM" id="Phobius"/>
    </source>
</evidence>
<keyword evidence="3" id="KW-1003">Cell membrane</keyword>
<keyword evidence="5 8" id="KW-0812">Transmembrane</keyword>
<evidence type="ECO:0000256" key="1">
    <source>
        <dbReference type="ARBA" id="ARBA00004429"/>
    </source>
</evidence>
<dbReference type="InterPro" id="IPR011850">
    <property type="entry name" value="T2SS_GspF"/>
</dbReference>
<dbReference type="RefSeq" id="WP_147712909.1">
    <property type="nucleotide sequence ID" value="NZ_VKAD01000001.1"/>
</dbReference>
<name>A0A5C8Z789_9GAMM</name>
<feature type="domain" description="Type II secretion system protein GspF" evidence="9">
    <location>
        <begin position="70"/>
        <end position="192"/>
    </location>
</feature>
<dbReference type="GO" id="GO:0015627">
    <property type="term" value="C:type II protein secretion system complex"/>
    <property type="evidence" value="ECO:0007669"/>
    <property type="project" value="InterPro"/>
</dbReference>
<proteinExistence type="inferred from homology"/>
<dbReference type="Pfam" id="PF00482">
    <property type="entry name" value="T2SSF"/>
    <property type="match status" value="2"/>
</dbReference>
<keyword evidence="4" id="KW-0997">Cell inner membrane</keyword>